<keyword evidence="2" id="KW-0732">Signal</keyword>
<gene>
    <name evidence="3" type="ORF">GF068_14685</name>
</gene>
<evidence type="ECO:0000256" key="1">
    <source>
        <dbReference type="SAM" id="MobiDB-lite"/>
    </source>
</evidence>
<feature type="chain" id="PRO_5026833266" description="PABS domain-containing protein" evidence="2">
    <location>
        <begin position="25"/>
        <end position="640"/>
    </location>
</feature>
<dbReference type="Proteomes" id="UP000440224">
    <property type="component" value="Unassembled WGS sequence"/>
</dbReference>
<organism evidence="3 4">
    <name type="scientific">Polyangium spumosum</name>
    <dbReference type="NCBI Taxonomy" id="889282"/>
    <lineage>
        <taxon>Bacteria</taxon>
        <taxon>Pseudomonadati</taxon>
        <taxon>Myxococcota</taxon>
        <taxon>Polyangia</taxon>
        <taxon>Polyangiales</taxon>
        <taxon>Polyangiaceae</taxon>
        <taxon>Polyangium</taxon>
    </lineage>
</organism>
<reference evidence="3 4" key="1">
    <citation type="submission" date="2019-10" db="EMBL/GenBank/DDBJ databases">
        <title>A soil myxobacterium in the family Polyangiaceae.</title>
        <authorList>
            <person name="Li Y."/>
            <person name="Wang J."/>
        </authorList>
    </citation>
    <scope>NUCLEOTIDE SEQUENCE [LARGE SCALE GENOMIC DNA]</scope>
    <source>
        <strain evidence="3 4">DSM 14734</strain>
    </source>
</reference>
<sequence>MRRAKYPPTAPALVQATLALTLLACDTPREPSRSPAPSPPPKVASQKPTPAPPPGATLPPGVRAEVQGKTGIVRVVEQDGFRLLTIDDTVHAAHFVGPGDAPLAAYDPLVSILVSARHEHPGHALVIGLGSGATAAELASVGFEVEVAEEDPAVIDVARRFFDYQGHAEVIDGLEKVRHCGCEYDLILVDAFAGHDLPPSFLDANAMFNFGLHLPPQGVLAVRLLGSPRDDAVVAAVRAFAGAFKHVRLYGTGAADEPQNLYLLLSHTPLRLFDEDLGLAFPLPLPAPEAAPAARTSRAEARRDVALGRMERRASLVGYLVRGEDGSFCLDLPHWEMGARRFVLTGSEATSLAKLLPTKVDFPTQGDLSTDGDVSGTLHSLLGGGGVKLSTVRFSPVVVAVEGKLSRRKPETSGDPRDVPRGAFNPGAFMASAKKITANAQGELLVEKVHLTLTTAEWRVFRQKTLKPLAARAAAALAKADFVAAEKDIRGMLDALDQRFGRFAPRMVTYDELATLLRVLVPPASGADEDPAARAEACNDARRRYRIGYGGPAWPTEGERREVSRMLVALFECAAKNYEQAAGKSPSSPRERALARSLVELFEDAGWDEFDDKKREALAKRAEELRKKWPLEPEPPPIPR</sequence>
<feature type="signal peptide" evidence="2">
    <location>
        <begin position="1"/>
        <end position="24"/>
    </location>
</feature>
<dbReference type="EMBL" id="WJIE01000004">
    <property type="protein sequence ID" value="MRG93168.1"/>
    <property type="molecule type" value="Genomic_DNA"/>
</dbReference>
<feature type="region of interest" description="Disordered" evidence="1">
    <location>
        <begin position="24"/>
        <end position="60"/>
    </location>
</feature>
<dbReference type="Gene3D" id="3.40.50.150">
    <property type="entry name" value="Vaccinia Virus protein VP39"/>
    <property type="match status" value="1"/>
</dbReference>
<comment type="caution">
    <text evidence="3">The sequence shown here is derived from an EMBL/GenBank/DDBJ whole genome shotgun (WGS) entry which is preliminary data.</text>
</comment>
<keyword evidence="4" id="KW-1185">Reference proteome</keyword>
<evidence type="ECO:0000256" key="2">
    <source>
        <dbReference type="SAM" id="SignalP"/>
    </source>
</evidence>
<evidence type="ECO:0000313" key="3">
    <source>
        <dbReference type="EMBL" id="MRG93168.1"/>
    </source>
</evidence>
<dbReference type="InterPro" id="IPR029063">
    <property type="entry name" value="SAM-dependent_MTases_sf"/>
</dbReference>
<dbReference type="RefSeq" id="WP_153820030.1">
    <property type="nucleotide sequence ID" value="NZ_WJIE01000004.1"/>
</dbReference>
<dbReference type="SUPFAM" id="SSF53335">
    <property type="entry name" value="S-adenosyl-L-methionine-dependent methyltransferases"/>
    <property type="match status" value="1"/>
</dbReference>
<evidence type="ECO:0008006" key="5">
    <source>
        <dbReference type="Google" id="ProtNLM"/>
    </source>
</evidence>
<proteinExistence type="predicted"/>
<name>A0A6N7PMD8_9BACT</name>
<dbReference type="OrthoDB" id="117774at2"/>
<dbReference type="PROSITE" id="PS51257">
    <property type="entry name" value="PROKAR_LIPOPROTEIN"/>
    <property type="match status" value="1"/>
</dbReference>
<evidence type="ECO:0000313" key="4">
    <source>
        <dbReference type="Proteomes" id="UP000440224"/>
    </source>
</evidence>
<protein>
    <recommendedName>
        <fullName evidence="5">PABS domain-containing protein</fullName>
    </recommendedName>
</protein>
<dbReference type="AlphaFoldDB" id="A0A6N7PMD8"/>
<accession>A0A6N7PMD8</accession>